<dbReference type="PANTHER" id="PTHR43028">
    <property type="entry name" value="3'(2'),5'-BISPHOSPHATE NUCLEOTIDASE 1"/>
    <property type="match status" value="1"/>
</dbReference>
<dbReference type="PANTHER" id="PTHR43028:SF5">
    <property type="entry name" value="3'(2'),5'-BISPHOSPHATE NUCLEOTIDASE 1"/>
    <property type="match status" value="1"/>
</dbReference>
<dbReference type="Proteomes" id="UP000198393">
    <property type="component" value="Unassembled WGS sequence"/>
</dbReference>
<keyword evidence="6 9" id="KW-0378">Hydrolase</keyword>
<keyword evidence="12" id="KW-1185">Reference proteome</keyword>
<dbReference type="InterPro" id="IPR050725">
    <property type="entry name" value="CysQ/Inositol_MonoPase"/>
</dbReference>
<comment type="cofactor">
    <cofactor evidence="9 10">
        <name>Mg(2+)</name>
        <dbReference type="ChEBI" id="CHEBI:18420"/>
    </cofactor>
</comment>
<dbReference type="RefSeq" id="WP_089355400.1">
    <property type="nucleotide sequence ID" value="NZ_FZPD01000001.1"/>
</dbReference>
<dbReference type="NCBIfam" id="TIGR01331">
    <property type="entry name" value="bisphos_cysQ"/>
    <property type="match status" value="1"/>
</dbReference>
<dbReference type="AlphaFoldDB" id="A0A239FH26"/>
<evidence type="ECO:0000256" key="10">
    <source>
        <dbReference type="PIRSR" id="PIRSR600760-2"/>
    </source>
</evidence>
<feature type="binding site" evidence="9">
    <location>
        <position position="89"/>
    </location>
    <ligand>
        <name>Mg(2+)</name>
        <dbReference type="ChEBI" id="CHEBI:18420"/>
        <label>1</label>
    </ligand>
</feature>
<evidence type="ECO:0000256" key="3">
    <source>
        <dbReference type="ARBA" id="ARBA00022475"/>
    </source>
</evidence>
<comment type="function">
    <text evidence="9">Converts adenosine-3',5'-bisphosphate (PAP) to AMP.</text>
</comment>
<evidence type="ECO:0000256" key="4">
    <source>
        <dbReference type="ARBA" id="ARBA00022519"/>
    </source>
</evidence>
<keyword evidence="5 9" id="KW-0479">Metal-binding</keyword>
<dbReference type="OrthoDB" id="9772456at2"/>
<evidence type="ECO:0000256" key="5">
    <source>
        <dbReference type="ARBA" id="ARBA00022723"/>
    </source>
</evidence>
<dbReference type="HAMAP" id="MF_02095">
    <property type="entry name" value="CysQ"/>
    <property type="match status" value="1"/>
</dbReference>
<evidence type="ECO:0000256" key="9">
    <source>
        <dbReference type="HAMAP-Rule" id="MF_02095"/>
    </source>
</evidence>
<dbReference type="GO" id="GO:0000287">
    <property type="term" value="F:magnesium ion binding"/>
    <property type="evidence" value="ECO:0007669"/>
    <property type="project" value="UniProtKB-UniRule"/>
</dbReference>
<evidence type="ECO:0000313" key="12">
    <source>
        <dbReference type="Proteomes" id="UP000198393"/>
    </source>
</evidence>
<dbReference type="InterPro" id="IPR000760">
    <property type="entry name" value="Inositol_monophosphatase-like"/>
</dbReference>
<feature type="binding site" evidence="9">
    <location>
        <position position="67"/>
    </location>
    <ligand>
        <name>substrate</name>
    </ligand>
</feature>
<keyword evidence="3 9" id="KW-1003">Cell membrane</keyword>
<feature type="binding site" evidence="9">
    <location>
        <position position="87"/>
    </location>
    <ligand>
        <name>Mg(2+)</name>
        <dbReference type="ChEBI" id="CHEBI:18420"/>
        <label>2</label>
    </ligand>
</feature>
<dbReference type="GO" id="GO:0005886">
    <property type="term" value="C:plasma membrane"/>
    <property type="evidence" value="ECO:0007669"/>
    <property type="project" value="UniProtKB-SubCell"/>
</dbReference>
<dbReference type="InterPro" id="IPR020583">
    <property type="entry name" value="Inositol_monoP_metal-BS"/>
</dbReference>
<feature type="binding site" evidence="10">
    <location>
        <position position="87"/>
    </location>
    <ligand>
        <name>Mg(2+)</name>
        <dbReference type="ChEBI" id="CHEBI:18420"/>
        <label>1</label>
        <note>catalytic</note>
    </ligand>
</feature>
<sequence length="255" mass="28080">MIDLENLIELAKKASLAAGVEILKIYESGDFSIEAKSDDSPLTRADKAAHNKIVSFLESTDIPILSEEGRNIPYEERSKWEYFWMVDPLDGTKEFIKRNGEFTVNIALIHNGVPILGVVHPPVIGELYWGLDGKGAFIEKNGKVEKLKVSNKSLEDSGLKVVASRSHMSDQTQEFVNSLKDPEVVSKGSSLKFLLVASGDADVYPRFGPTMEWDTAAAHAIVTEAGGSVVQEDEITPLQYNKINLLNPNFIALAF</sequence>
<reference evidence="11 12" key="1">
    <citation type="submission" date="2017-06" db="EMBL/GenBank/DDBJ databases">
        <authorList>
            <person name="Kim H.J."/>
            <person name="Triplett B.A."/>
        </authorList>
    </citation>
    <scope>NUCLEOTIDE SEQUENCE [LARGE SCALE GENOMIC DNA]</scope>
    <source>
        <strain evidence="11 12">DSM 19307</strain>
    </source>
</reference>
<protein>
    <recommendedName>
        <fullName evidence="9">3'(2'),5'-bisphosphate nucleotidase CysQ</fullName>
        <ecNumber evidence="9">3.1.3.7</ecNumber>
    </recommendedName>
    <alternativeName>
        <fullName evidence="9">3'(2'),5-bisphosphonucleoside 3'(2')-phosphohydrolase</fullName>
    </alternativeName>
    <alternativeName>
        <fullName evidence="9">3'-phosphoadenosine 5'-phosphate phosphatase</fullName>
        <shortName evidence="9">PAP phosphatase</shortName>
    </alternativeName>
</protein>
<feature type="binding site" evidence="10">
    <location>
        <position position="214"/>
    </location>
    <ligand>
        <name>Mg(2+)</name>
        <dbReference type="ChEBI" id="CHEBI:18420"/>
        <label>1</label>
        <note>catalytic</note>
    </ligand>
</feature>
<evidence type="ECO:0000256" key="8">
    <source>
        <dbReference type="ARBA" id="ARBA00023136"/>
    </source>
</evidence>
<evidence type="ECO:0000256" key="2">
    <source>
        <dbReference type="ARBA" id="ARBA00005289"/>
    </source>
</evidence>
<feature type="binding site" evidence="9">
    <location>
        <position position="214"/>
    </location>
    <ligand>
        <name>Mg(2+)</name>
        <dbReference type="ChEBI" id="CHEBI:18420"/>
        <label>2</label>
    </ligand>
</feature>
<proteinExistence type="inferred from homology"/>
<dbReference type="InterPro" id="IPR020550">
    <property type="entry name" value="Inositol_monophosphatase_CS"/>
</dbReference>
<evidence type="ECO:0000256" key="1">
    <source>
        <dbReference type="ARBA" id="ARBA00001625"/>
    </source>
</evidence>
<keyword evidence="8 9" id="KW-0472">Membrane</keyword>
<organism evidence="11 12">
    <name type="scientific">Ekhidna lutea</name>
    <dbReference type="NCBI Taxonomy" id="447679"/>
    <lineage>
        <taxon>Bacteria</taxon>
        <taxon>Pseudomonadati</taxon>
        <taxon>Bacteroidota</taxon>
        <taxon>Cytophagia</taxon>
        <taxon>Cytophagales</taxon>
        <taxon>Reichenbachiellaceae</taxon>
        <taxon>Ekhidna</taxon>
    </lineage>
</organism>
<dbReference type="InterPro" id="IPR006240">
    <property type="entry name" value="CysQ"/>
</dbReference>
<dbReference type="GO" id="GO:0008441">
    <property type="term" value="F:3'(2'),5'-bisphosphate nucleotidase activity"/>
    <property type="evidence" value="ECO:0007669"/>
    <property type="project" value="UniProtKB-UniRule"/>
</dbReference>
<keyword evidence="4" id="KW-0997">Cell inner membrane</keyword>
<feature type="binding site" evidence="9">
    <location>
        <begin position="89"/>
        <end position="92"/>
    </location>
    <ligand>
        <name>substrate</name>
    </ligand>
</feature>
<evidence type="ECO:0000256" key="7">
    <source>
        <dbReference type="ARBA" id="ARBA00022842"/>
    </source>
</evidence>
<accession>A0A239FH26</accession>
<dbReference type="Gene3D" id="3.30.540.10">
    <property type="entry name" value="Fructose-1,6-Bisphosphatase, subunit A, domain 1"/>
    <property type="match status" value="1"/>
</dbReference>
<feature type="binding site" evidence="10">
    <location>
        <position position="89"/>
    </location>
    <ligand>
        <name>Mg(2+)</name>
        <dbReference type="ChEBI" id="CHEBI:18420"/>
        <label>1</label>
        <note>catalytic</note>
    </ligand>
</feature>
<evidence type="ECO:0000313" key="11">
    <source>
        <dbReference type="EMBL" id="SNS55613.1"/>
    </source>
</evidence>
<dbReference type="PROSITE" id="PS00630">
    <property type="entry name" value="IMP_2"/>
    <property type="match status" value="1"/>
</dbReference>
<name>A0A239FH26_EKHLU</name>
<comment type="subcellular location">
    <subcellularLocation>
        <location evidence="9">Cell membrane</location>
        <topology evidence="9">Peripheral membrane protein</topology>
        <orientation evidence="9">Cytoplasmic side</orientation>
    </subcellularLocation>
</comment>
<feature type="binding site" evidence="9">
    <location>
        <position position="67"/>
    </location>
    <ligand>
        <name>Mg(2+)</name>
        <dbReference type="ChEBI" id="CHEBI:18420"/>
        <label>1</label>
    </ligand>
</feature>
<feature type="binding site" evidence="9">
    <location>
        <position position="87"/>
    </location>
    <ligand>
        <name>Mg(2+)</name>
        <dbReference type="ChEBI" id="CHEBI:18420"/>
        <label>1</label>
    </ligand>
</feature>
<dbReference type="CDD" id="cd01638">
    <property type="entry name" value="CysQ"/>
    <property type="match status" value="1"/>
</dbReference>
<dbReference type="PROSITE" id="PS00629">
    <property type="entry name" value="IMP_1"/>
    <property type="match status" value="1"/>
</dbReference>
<dbReference type="Gene3D" id="3.40.190.80">
    <property type="match status" value="1"/>
</dbReference>
<comment type="similarity">
    <text evidence="2 9">Belongs to the inositol monophosphatase superfamily. CysQ family.</text>
</comment>
<dbReference type="SUPFAM" id="SSF56655">
    <property type="entry name" value="Carbohydrate phosphatase"/>
    <property type="match status" value="1"/>
</dbReference>
<dbReference type="GO" id="GO:0050427">
    <property type="term" value="P:3'-phosphoadenosine 5'-phosphosulfate metabolic process"/>
    <property type="evidence" value="ECO:0007669"/>
    <property type="project" value="TreeGrafter"/>
</dbReference>
<dbReference type="EMBL" id="FZPD01000001">
    <property type="protein sequence ID" value="SNS55613.1"/>
    <property type="molecule type" value="Genomic_DNA"/>
</dbReference>
<dbReference type="GO" id="GO:0046854">
    <property type="term" value="P:phosphatidylinositol phosphate biosynthetic process"/>
    <property type="evidence" value="ECO:0007669"/>
    <property type="project" value="InterPro"/>
</dbReference>
<keyword evidence="7 9" id="KW-0460">Magnesium</keyword>
<gene>
    <name evidence="9" type="primary">cysQ</name>
    <name evidence="11" type="ORF">SAMN05421640_0647</name>
</gene>
<comment type="catalytic activity">
    <reaction evidence="1 9">
        <text>adenosine 3',5'-bisphosphate + H2O = AMP + phosphate</text>
        <dbReference type="Rhea" id="RHEA:10040"/>
        <dbReference type="ChEBI" id="CHEBI:15377"/>
        <dbReference type="ChEBI" id="CHEBI:43474"/>
        <dbReference type="ChEBI" id="CHEBI:58343"/>
        <dbReference type="ChEBI" id="CHEBI:456215"/>
        <dbReference type="EC" id="3.1.3.7"/>
    </reaction>
</comment>
<dbReference type="Pfam" id="PF00459">
    <property type="entry name" value="Inositol_P"/>
    <property type="match status" value="1"/>
</dbReference>
<feature type="binding site" evidence="9">
    <location>
        <position position="214"/>
    </location>
    <ligand>
        <name>substrate</name>
    </ligand>
</feature>
<feature type="binding site" evidence="9 10">
    <location>
        <position position="90"/>
    </location>
    <ligand>
        <name>Mg(2+)</name>
        <dbReference type="ChEBI" id="CHEBI:18420"/>
        <label>2</label>
    </ligand>
</feature>
<dbReference type="EC" id="3.1.3.7" evidence="9"/>
<evidence type="ECO:0000256" key="6">
    <source>
        <dbReference type="ARBA" id="ARBA00022801"/>
    </source>
</evidence>
<feature type="binding site" evidence="10">
    <location>
        <position position="67"/>
    </location>
    <ligand>
        <name>Mg(2+)</name>
        <dbReference type="ChEBI" id="CHEBI:18420"/>
        <label>1</label>
        <note>catalytic</note>
    </ligand>
</feature>
<dbReference type="GO" id="GO:0000103">
    <property type="term" value="P:sulfate assimilation"/>
    <property type="evidence" value="ECO:0007669"/>
    <property type="project" value="TreeGrafter"/>
</dbReference>